<dbReference type="InterPro" id="IPR031108">
    <property type="entry name" value="IscA_plant_cyanobact"/>
</dbReference>
<keyword evidence="3" id="KW-1185">Reference proteome</keyword>
<evidence type="ECO:0000259" key="1">
    <source>
        <dbReference type="Pfam" id="PF01521"/>
    </source>
</evidence>
<gene>
    <name evidence="2" type="ORF">SY85_11940</name>
</gene>
<dbReference type="NCBIfam" id="TIGR00049">
    <property type="entry name" value="iron-sulfur cluster assembly accessory protein"/>
    <property type="match status" value="1"/>
</dbReference>
<reference evidence="3" key="1">
    <citation type="submission" date="2015-01" db="EMBL/GenBank/DDBJ databases">
        <title>Flavisolibacter sp./LCS9/ whole genome sequencing.</title>
        <authorList>
            <person name="Kim M.K."/>
            <person name="Srinivasan S."/>
            <person name="Lee J.-J."/>
        </authorList>
    </citation>
    <scope>NUCLEOTIDE SEQUENCE [LARGE SCALE GENOMIC DNA]</scope>
    <source>
        <strain evidence="3">LCS9</strain>
    </source>
</reference>
<dbReference type="AlphaFoldDB" id="A0A172TWI6"/>
<organism evidence="2 3">
    <name type="scientific">Flavisolibacter tropicus</name>
    <dbReference type="NCBI Taxonomy" id="1492898"/>
    <lineage>
        <taxon>Bacteria</taxon>
        <taxon>Pseudomonadati</taxon>
        <taxon>Bacteroidota</taxon>
        <taxon>Chitinophagia</taxon>
        <taxon>Chitinophagales</taxon>
        <taxon>Chitinophagaceae</taxon>
        <taxon>Flavisolibacter</taxon>
    </lineage>
</organism>
<dbReference type="Proteomes" id="UP000077177">
    <property type="component" value="Chromosome"/>
</dbReference>
<dbReference type="GO" id="GO:0051537">
    <property type="term" value="F:2 iron, 2 sulfur cluster binding"/>
    <property type="evidence" value="ECO:0007669"/>
    <property type="project" value="UniProtKB-ARBA"/>
</dbReference>
<dbReference type="InterPro" id="IPR000361">
    <property type="entry name" value="ATAP_core_dom"/>
</dbReference>
<dbReference type="OrthoDB" id="9801228at2"/>
<evidence type="ECO:0000313" key="3">
    <source>
        <dbReference type="Proteomes" id="UP000077177"/>
    </source>
</evidence>
<dbReference type="STRING" id="1492898.SY85_11940"/>
<dbReference type="RefSeq" id="WP_066404767.1">
    <property type="nucleotide sequence ID" value="NZ_CP011390.1"/>
</dbReference>
<dbReference type="InterPro" id="IPR016092">
    <property type="entry name" value="ATAP"/>
</dbReference>
<dbReference type="PANTHER" id="PTHR47265">
    <property type="entry name" value="IRON-SULFUR ASSEMBLY PROTEIN ISCA, CHLOROPLASTIC"/>
    <property type="match status" value="1"/>
</dbReference>
<name>A0A172TWI6_9BACT</name>
<accession>A0A172TWI6</accession>
<dbReference type="PANTHER" id="PTHR47265:SF1">
    <property type="entry name" value="IRON-SULFUR ASSEMBLY PROTEIN ISCA, CHLOROPLASTIC"/>
    <property type="match status" value="1"/>
</dbReference>
<dbReference type="SUPFAM" id="SSF89360">
    <property type="entry name" value="HesB-like domain"/>
    <property type="match status" value="1"/>
</dbReference>
<dbReference type="Gene3D" id="2.60.300.12">
    <property type="entry name" value="HesB-like domain"/>
    <property type="match status" value="1"/>
</dbReference>
<dbReference type="InterPro" id="IPR017870">
    <property type="entry name" value="FeS_cluster_insertion_CS"/>
</dbReference>
<proteinExistence type="predicted"/>
<dbReference type="InterPro" id="IPR035903">
    <property type="entry name" value="HesB-like_dom_sf"/>
</dbReference>
<dbReference type="KEGG" id="fla:SY85_11940"/>
<dbReference type="GO" id="GO:0016226">
    <property type="term" value="P:iron-sulfur cluster assembly"/>
    <property type="evidence" value="ECO:0007669"/>
    <property type="project" value="InterPro"/>
</dbReference>
<sequence length="115" mass="12620">MLATDNAVTVSEKARERVIQLMQENGHSLETHFLRVSVVGGGCSGLSYKMDFDSELKPTDQVFEHNGVKVVTDLKSFLYLVNTELDFSDGLNGKGFHFNNPNASRTCACGESFAV</sequence>
<dbReference type="PROSITE" id="PS01152">
    <property type="entry name" value="HESB"/>
    <property type="match status" value="1"/>
</dbReference>
<dbReference type="EMBL" id="CP011390">
    <property type="protein sequence ID" value="ANE51107.1"/>
    <property type="molecule type" value="Genomic_DNA"/>
</dbReference>
<protein>
    <submittedName>
        <fullName evidence="2">Heme biosynthesis protein HemY</fullName>
    </submittedName>
</protein>
<reference evidence="2 3" key="2">
    <citation type="journal article" date="2016" name="Int. J. Syst. Evol. Microbiol.">
        <title>Flavisolibacter tropicus sp. nov., isolated from tropical soil.</title>
        <authorList>
            <person name="Lee J.J."/>
            <person name="Kang M.S."/>
            <person name="Kim G.S."/>
            <person name="Lee C.S."/>
            <person name="Lim S."/>
            <person name="Lee J."/>
            <person name="Roh S.H."/>
            <person name="Kang H."/>
            <person name="Ha J.M."/>
            <person name="Bae S."/>
            <person name="Jung H.Y."/>
            <person name="Kim M.K."/>
        </authorList>
    </citation>
    <scope>NUCLEOTIDE SEQUENCE [LARGE SCALE GENOMIC DNA]</scope>
    <source>
        <strain evidence="2 3">LCS9</strain>
    </source>
</reference>
<evidence type="ECO:0000313" key="2">
    <source>
        <dbReference type="EMBL" id="ANE51107.1"/>
    </source>
</evidence>
<dbReference type="PATRIC" id="fig|1492898.3.peg.2577"/>
<feature type="domain" description="Core" evidence="1">
    <location>
        <begin position="8"/>
        <end position="110"/>
    </location>
</feature>
<dbReference type="Pfam" id="PF01521">
    <property type="entry name" value="Fe-S_biosyn"/>
    <property type="match status" value="1"/>
</dbReference>